<reference evidence="2 3" key="1">
    <citation type="submission" date="2023-07" db="EMBL/GenBank/DDBJ databases">
        <title>Sorghum-associated microbial communities from plants grown in Nebraska, USA.</title>
        <authorList>
            <person name="Schachtman D."/>
        </authorList>
    </citation>
    <scope>NUCLEOTIDE SEQUENCE [LARGE SCALE GENOMIC DNA]</scope>
    <source>
        <strain evidence="2 3">4138</strain>
    </source>
</reference>
<dbReference type="InterPro" id="IPR016035">
    <property type="entry name" value="Acyl_Trfase/lysoPLipase"/>
</dbReference>
<gene>
    <name evidence="2" type="ORF">J2W69_002008</name>
</gene>
<dbReference type="EMBL" id="JAVDWR010000005">
    <property type="protein sequence ID" value="MDR7121067.1"/>
    <property type="molecule type" value="Genomic_DNA"/>
</dbReference>
<accession>A0ABU1VZF1</accession>
<proteinExistence type="predicted"/>
<feature type="transmembrane region" description="Helical" evidence="1">
    <location>
        <begin position="63"/>
        <end position="86"/>
    </location>
</feature>
<evidence type="ECO:0000256" key="1">
    <source>
        <dbReference type="SAM" id="Phobius"/>
    </source>
</evidence>
<evidence type="ECO:0000313" key="2">
    <source>
        <dbReference type="EMBL" id="MDR7121067.1"/>
    </source>
</evidence>
<organism evidence="2 3">
    <name type="scientific">Rheinheimera soli</name>
    <dbReference type="NCBI Taxonomy" id="443616"/>
    <lineage>
        <taxon>Bacteria</taxon>
        <taxon>Pseudomonadati</taxon>
        <taxon>Pseudomonadota</taxon>
        <taxon>Gammaproteobacteria</taxon>
        <taxon>Chromatiales</taxon>
        <taxon>Chromatiaceae</taxon>
        <taxon>Rheinheimera</taxon>
    </lineage>
</organism>
<keyword evidence="1" id="KW-0812">Transmembrane</keyword>
<dbReference type="SUPFAM" id="SSF52151">
    <property type="entry name" value="FabD/lysophospholipase-like"/>
    <property type="match status" value="1"/>
</dbReference>
<comment type="caution">
    <text evidence="2">The sequence shown here is derived from an EMBL/GenBank/DDBJ whole genome shotgun (WGS) entry which is preliminary data.</text>
</comment>
<evidence type="ECO:0000313" key="3">
    <source>
        <dbReference type="Proteomes" id="UP001257909"/>
    </source>
</evidence>
<protein>
    <recommendedName>
        <fullName evidence="4">Patatin-like phospholipase</fullName>
    </recommendedName>
</protein>
<keyword evidence="3" id="KW-1185">Reference proteome</keyword>
<evidence type="ECO:0008006" key="4">
    <source>
        <dbReference type="Google" id="ProtNLM"/>
    </source>
</evidence>
<dbReference type="RefSeq" id="WP_310277535.1">
    <property type="nucleotide sequence ID" value="NZ_JAVDWR010000005.1"/>
</dbReference>
<sequence>MPDPLDIPTIQTTETEAVFHLGLTMAGAISAGAYTAGVFDCLIAALELWRQKGGQANVPKHKVVISVMSGASAGSIVGAVGVAAAADSKTGLQHAQVPQVGQVSYTLPMLYQAWVSLPAFLSETQQALLGLDDLMAKAPLVSVLNSAALAGIVEQCFANYQKTAELKTYFSQSLHLFFTHSNLRGVGYSVPFTTGGQLKTGYAMTNHADRTHFVVTDLGSADVTSAWADPDPAILMQLQWLQTEKITAKAILDPRQDYKAGPWTKFAGAALASGSFPAVLAARYVSVNTLGHYVARQWPLQFPDPYRAKYNFRLMPQLSSQVISPAKLTELFTEKNTAILMADPAAAVTLPYIAVDGGMFNNEPFELTRFSLMKNPPKPNPRDEESAALVDRAVVMIDPFPPQHAQDAKEAIDGAPNEPFADTLLLKVIMALVPAFLNQSRCKFDELVAAYDEQVYSRYLIAPVRKNAAEQDEKYALASGLVGGFGGFLAEAFRAHDYQLGRLNCYRFLKHHFSLPADYQVVRKGYAQCGGEGFYTDLTEKELQIIPIFSDFPEPRQPDWPLAGPTELNVLVDAAAKRADLLIPALTKELDLNWRQKLAATLAWKFWGKKKLKTALYKLLETDLKKRKQWRSSSSG</sequence>
<feature type="transmembrane region" description="Helical" evidence="1">
    <location>
        <begin position="20"/>
        <end position="43"/>
    </location>
</feature>
<keyword evidence="1" id="KW-1133">Transmembrane helix</keyword>
<keyword evidence="1" id="KW-0472">Membrane</keyword>
<dbReference type="Proteomes" id="UP001257909">
    <property type="component" value="Unassembled WGS sequence"/>
</dbReference>
<name>A0ABU1VZF1_9GAMM</name>